<dbReference type="Proteomes" id="UP000502894">
    <property type="component" value="Chromosome"/>
</dbReference>
<dbReference type="EMBL" id="AP022839">
    <property type="protein sequence ID" value="BCA94540.1"/>
    <property type="molecule type" value="Genomic_DNA"/>
</dbReference>
<accession>A0A6F8T303</accession>
<dbReference type="RefSeq" id="WP_173236409.1">
    <property type="nucleotide sequence ID" value="NZ_AP022839.1"/>
</dbReference>
<gene>
    <name evidence="2" type="ORF">TUM19329_09010</name>
</gene>
<sequence length="468" mass="52591">MPFPNDKITDFKNKIKKNINLLDNLNPDNNTDALVKFENQLSLNELKNCLDSSSDPDELGKSLEIFLAKRWERIANSSACYTQQPVNEVNLLCLELANILSPLPADREDYNNLEFGIGPYFLMMPSLKVHQTVSYENIHQLKLHEFVLSDNGELYIPVVSCLDRAFISDTGEMTHLMMVPGSGAFLPPPLTSTELARVTGHSEEVIEYYNLIKKYNQRRLHDSNLGNELSKLAQALLAGGMHQRGQDTNAGVAANLGIFEFTEFWKDYPEEEKKWALAHYQNPSLEDILGRLMRPADTDYLSVSYCVELIANNYIGPLVEQIQQEETELQELKHQVNAQQTNVEMAMQSTAYPALIQYITAKKPRIIREIFELREQKDAIFAHTPCPSALLYALEYEPLTLPQYIDLLDETEKSLLISTQFVNSKTALTIAARAGGKESVAASQGSEERARLVVPGSLRAGCFAAGKI</sequence>
<evidence type="ECO:0000313" key="3">
    <source>
        <dbReference type="Proteomes" id="UP000502894"/>
    </source>
</evidence>
<keyword evidence="3" id="KW-1185">Reference proteome</keyword>
<organism evidence="2 3">
    <name type="scientific">Legionella antarctica</name>
    <dbReference type="NCBI Taxonomy" id="2708020"/>
    <lineage>
        <taxon>Bacteria</taxon>
        <taxon>Pseudomonadati</taxon>
        <taxon>Pseudomonadota</taxon>
        <taxon>Gammaproteobacteria</taxon>
        <taxon>Legionellales</taxon>
        <taxon>Legionellaceae</taxon>
        <taxon>Legionella</taxon>
    </lineage>
</organism>
<protein>
    <submittedName>
        <fullName evidence="2">Uncharacterized protein</fullName>
    </submittedName>
</protein>
<name>A0A6F8T303_9GAMM</name>
<keyword evidence="1" id="KW-0175">Coiled coil</keyword>
<evidence type="ECO:0000313" key="2">
    <source>
        <dbReference type="EMBL" id="BCA94540.1"/>
    </source>
</evidence>
<proteinExistence type="predicted"/>
<feature type="coiled-coil region" evidence="1">
    <location>
        <begin position="319"/>
        <end position="349"/>
    </location>
</feature>
<dbReference type="AlphaFoldDB" id="A0A6F8T303"/>
<evidence type="ECO:0000256" key="1">
    <source>
        <dbReference type="SAM" id="Coils"/>
    </source>
</evidence>
<dbReference type="KEGG" id="lant:TUM19329_09010"/>
<reference evidence="2" key="1">
    <citation type="journal article" date="2020" name="Microbiol. Resour. Announc.">
        <title>Complete Genome Sequence of Novel Psychrotolerant Legionella Strain TUM19329, Isolated from Antarctic Lake Sediment.</title>
        <authorList>
            <person name="Shimada S."/>
            <person name="Nakai R."/>
            <person name="Aoki K."/>
            <person name="Shimoeda N."/>
            <person name="Ohno G."/>
            <person name="Miyazaki Y."/>
            <person name="Kudoh S."/>
            <person name="Imura S."/>
            <person name="Watanabe K."/>
            <person name="Ishii Y."/>
            <person name="Tateda K."/>
        </authorList>
    </citation>
    <scope>NUCLEOTIDE SEQUENCE [LARGE SCALE GENOMIC DNA]</scope>
    <source>
        <strain evidence="2">TUM19329</strain>
    </source>
</reference>